<dbReference type="AlphaFoldDB" id="A0A9N9E4T1"/>
<organism evidence="1 2">
    <name type="scientific">Paraglomus occultum</name>
    <dbReference type="NCBI Taxonomy" id="144539"/>
    <lineage>
        <taxon>Eukaryota</taxon>
        <taxon>Fungi</taxon>
        <taxon>Fungi incertae sedis</taxon>
        <taxon>Mucoromycota</taxon>
        <taxon>Glomeromycotina</taxon>
        <taxon>Glomeromycetes</taxon>
        <taxon>Paraglomerales</taxon>
        <taxon>Paraglomeraceae</taxon>
        <taxon>Paraglomus</taxon>
    </lineage>
</organism>
<proteinExistence type="predicted"/>
<evidence type="ECO:0000313" key="1">
    <source>
        <dbReference type="EMBL" id="CAG8664236.1"/>
    </source>
</evidence>
<accession>A0A9N9E4T1</accession>
<feature type="non-terminal residue" evidence="1">
    <location>
        <position position="1"/>
    </location>
</feature>
<name>A0A9N9E4T1_9GLOM</name>
<dbReference type="EMBL" id="CAJVPJ010005818">
    <property type="protein sequence ID" value="CAG8664236.1"/>
    <property type="molecule type" value="Genomic_DNA"/>
</dbReference>
<evidence type="ECO:0000313" key="2">
    <source>
        <dbReference type="Proteomes" id="UP000789572"/>
    </source>
</evidence>
<protein>
    <submittedName>
        <fullName evidence="1">8130_t:CDS:1</fullName>
    </submittedName>
</protein>
<sequence>ATRLVGVAIKEYGKEIIAERSDAVIGLEDHIDKMIAEILEIESDIVIVAREWRKVIKRAAITEGINRVKIVLGQKTQDIITRKDVLATQKNKNKLDIEIIDQTNSSEIVDSSKEEQVLLEEQLSVSKGNKKSDNIIENIKEFQNKETSRLNSNLYSNTSEELEEDIILAESDSSLEKSIWTSSKDKCEGEKIIRAKVAAIK</sequence>
<keyword evidence="2" id="KW-1185">Reference proteome</keyword>
<comment type="caution">
    <text evidence="1">The sequence shown here is derived from an EMBL/GenBank/DDBJ whole genome shotgun (WGS) entry which is preliminary data.</text>
</comment>
<gene>
    <name evidence="1" type="ORF">POCULU_LOCUS10617</name>
</gene>
<dbReference type="Proteomes" id="UP000789572">
    <property type="component" value="Unassembled WGS sequence"/>
</dbReference>
<reference evidence="1" key="1">
    <citation type="submission" date="2021-06" db="EMBL/GenBank/DDBJ databases">
        <authorList>
            <person name="Kallberg Y."/>
            <person name="Tangrot J."/>
            <person name="Rosling A."/>
        </authorList>
    </citation>
    <scope>NUCLEOTIDE SEQUENCE</scope>
    <source>
        <strain evidence="1">IA702</strain>
    </source>
</reference>
<feature type="non-terminal residue" evidence="1">
    <location>
        <position position="201"/>
    </location>
</feature>